<dbReference type="PANTHER" id="PTHR30509:SF9">
    <property type="entry name" value="MULTIDRUG RESISTANCE PROTEIN MDTO"/>
    <property type="match status" value="1"/>
</dbReference>
<feature type="transmembrane region" description="Helical" evidence="8">
    <location>
        <begin position="393"/>
        <end position="410"/>
    </location>
</feature>
<evidence type="ECO:0000256" key="3">
    <source>
        <dbReference type="ARBA" id="ARBA00022692"/>
    </source>
</evidence>
<accession>A0A1I3VFX5</accession>
<evidence type="ECO:0000313" key="11">
    <source>
        <dbReference type="Proteomes" id="UP000183557"/>
    </source>
</evidence>
<evidence type="ECO:0000256" key="5">
    <source>
        <dbReference type="ARBA" id="ARBA00023136"/>
    </source>
</evidence>
<reference evidence="11" key="1">
    <citation type="submission" date="2016-10" db="EMBL/GenBank/DDBJ databases">
        <authorList>
            <person name="Varghese N."/>
            <person name="Submissions S."/>
        </authorList>
    </citation>
    <scope>NUCLEOTIDE SEQUENCE [LARGE SCALE GENOMIC DNA]</scope>
    <source>
        <strain evidence="11">CGMCC 1.3704</strain>
    </source>
</reference>
<keyword evidence="3 8" id="KW-0812">Transmembrane</keyword>
<dbReference type="InterPro" id="IPR049453">
    <property type="entry name" value="Memb_transporter_dom"/>
</dbReference>
<dbReference type="OrthoDB" id="2689363at2"/>
<dbReference type="GO" id="GO:0005886">
    <property type="term" value="C:plasma membrane"/>
    <property type="evidence" value="ECO:0007669"/>
    <property type="project" value="UniProtKB-SubCell"/>
</dbReference>
<evidence type="ECO:0000256" key="6">
    <source>
        <dbReference type="ARBA" id="ARBA00043993"/>
    </source>
</evidence>
<dbReference type="EMBL" id="FOSB01000005">
    <property type="protein sequence ID" value="SFJ94070.1"/>
    <property type="molecule type" value="Genomic_DNA"/>
</dbReference>
<keyword evidence="4 8" id="KW-1133">Transmembrane helix</keyword>
<dbReference type="AlphaFoldDB" id="A0A1I3VFX5"/>
<dbReference type="PANTHER" id="PTHR30509">
    <property type="entry name" value="P-HYDROXYBENZOIC ACID EFFLUX PUMP SUBUNIT-RELATED"/>
    <property type="match status" value="1"/>
</dbReference>
<evidence type="ECO:0000259" key="9">
    <source>
        <dbReference type="Pfam" id="PF13515"/>
    </source>
</evidence>
<feature type="transmembrane region" description="Helical" evidence="8">
    <location>
        <begin position="104"/>
        <end position="120"/>
    </location>
</feature>
<sequence length="724" mass="82347">MKARLFQSYWIRRLLASDPGRKRLNQAGKATVSVISAVFTSLWLLNMFGNDPLLPSIMSGVGGLLGIMAVMDDTKQQKQVTTMLMPLPAFMGITLGSLLSFSAFYVSALMIAIIFCAFYFSKFGSRYFSLGMIGFITVYFSSFLKLPPDQFVWFYLAVTIGISYAFLYNFIVFKDSAQLLRRSMQSFHRQANLTFQLLIEIIQEPESKTSRKNKLEYNISKLRKYAIQVSTDLNTQDIKDIWPGLESSQLRLYVFDTAMFVMTLSDSLQKLKESEALEITELRNLLVRVILTLQQAEVLDSRNQEEHLSEAEKVVGALRAFIDDLFKERTTRPEGWLYLLRRIEAIATHVTEGAIEVRYKISHHPDFYKQNESEKDEEEEEEKEGLEPTTKKAIQSILAGTIAVIVGHLLSPIQPYWVLLTTFIVQLGTETVGRTYLKGLERSIGTVIGALIGFVLAKSVSGYSELEVVLIFLVIFSAFYFLSVSYTLTSMFITMLIAFMYDLMLGGISYHLLGARVVDTIAGALIALGVAAFIYPTKTMEKVNEVLLDYLEDLETYVLKYMKSFQGIASVKHLADLAFEMDEKVQSLEDESKPVVQGPVGMKYSDLPRLLTMFIAINYYAKQLVASSYQKNFHYSKEVHEAFQMMEEKFCHNIRVLCSVIENKGGEGTLYDLHAERETIERYAPGHNDGQGDLVHHLFYVWKINQTLMMIGARIGVERKEERE</sequence>
<feature type="transmembrane region" description="Helical" evidence="8">
    <location>
        <begin position="513"/>
        <end position="535"/>
    </location>
</feature>
<evidence type="ECO:0000256" key="8">
    <source>
        <dbReference type="SAM" id="Phobius"/>
    </source>
</evidence>
<organism evidence="10 11">
    <name type="scientific">Halobacillus dabanensis</name>
    <dbReference type="NCBI Taxonomy" id="240302"/>
    <lineage>
        <taxon>Bacteria</taxon>
        <taxon>Bacillati</taxon>
        <taxon>Bacillota</taxon>
        <taxon>Bacilli</taxon>
        <taxon>Bacillales</taxon>
        <taxon>Bacillaceae</taxon>
        <taxon>Halobacillus</taxon>
    </lineage>
</organism>
<evidence type="ECO:0000256" key="1">
    <source>
        <dbReference type="ARBA" id="ARBA00004651"/>
    </source>
</evidence>
<evidence type="ECO:0000256" key="7">
    <source>
        <dbReference type="SAM" id="MobiDB-lite"/>
    </source>
</evidence>
<feature type="transmembrane region" description="Helical" evidence="8">
    <location>
        <begin position="127"/>
        <end position="146"/>
    </location>
</feature>
<comment type="subcellular location">
    <subcellularLocation>
        <location evidence="1">Cell membrane</location>
        <topology evidence="1">Multi-pass membrane protein</topology>
    </subcellularLocation>
</comment>
<keyword evidence="11" id="KW-1185">Reference proteome</keyword>
<feature type="compositionally biased region" description="Acidic residues" evidence="7">
    <location>
        <begin position="374"/>
        <end position="384"/>
    </location>
</feature>
<proteinExistence type="inferred from homology"/>
<evidence type="ECO:0000313" key="10">
    <source>
        <dbReference type="EMBL" id="SFJ94070.1"/>
    </source>
</evidence>
<comment type="similarity">
    <text evidence="6">Belongs to the YccS/YhfK family.</text>
</comment>
<evidence type="ECO:0000256" key="2">
    <source>
        <dbReference type="ARBA" id="ARBA00022475"/>
    </source>
</evidence>
<evidence type="ECO:0000256" key="4">
    <source>
        <dbReference type="ARBA" id="ARBA00022989"/>
    </source>
</evidence>
<gene>
    <name evidence="10" type="ORF">SAMN04487936_105298</name>
</gene>
<name>A0A1I3VFX5_HALDA</name>
<feature type="transmembrane region" description="Helical" evidence="8">
    <location>
        <begin position="444"/>
        <end position="463"/>
    </location>
</feature>
<keyword evidence="5 8" id="KW-0472">Membrane</keyword>
<dbReference type="Pfam" id="PF13515">
    <property type="entry name" value="FUSC_2"/>
    <property type="match status" value="1"/>
</dbReference>
<dbReference type="Proteomes" id="UP000183557">
    <property type="component" value="Unassembled WGS sequence"/>
</dbReference>
<keyword evidence="2" id="KW-1003">Cell membrane</keyword>
<protein>
    <submittedName>
        <fullName evidence="10">Fusaric acid resistance protein-like</fullName>
    </submittedName>
</protein>
<dbReference type="RefSeq" id="WP_075036582.1">
    <property type="nucleotide sequence ID" value="NZ_FOSB01000005.1"/>
</dbReference>
<feature type="domain" description="Integral membrane bound transporter" evidence="9">
    <location>
        <begin position="402"/>
        <end position="528"/>
    </location>
</feature>
<feature type="transmembrane region" description="Helical" evidence="8">
    <location>
        <begin position="30"/>
        <end position="48"/>
    </location>
</feature>
<feature type="transmembrane region" description="Helical" evidence="8">
    <location>
        <begin position="152"/>
        <end position="173"/>
    </location>
</feature>
<feature type="region of interest" description="Disordered" evidence="7">
    <location>
        <begin position="368"/>
        <end position="388"/>
    </location>
</feature>
<feature type="transmembrane region" description="Helical" evidence="8">
    <location>
        <begin position="469"/>
        <end position="501"/>
    </location>
</feature>